<reference evidence="5 6" key="1">
    <citation type="submission" date="2010-12" db="EMBL/GenBank/DDBJ databases">
        <title>Complete sequence of Bacillus cellulosilyticus DSM 2522.</title>
        <authorList>
            <consortium name="US DOE Joint Genome Institute"/>
            <person name="Lucas S."/>
            <person name="Copeland A."/>
            <person name="Lapidus A."/>
            <person name="Cheng J.-F."/>
            <person name="Bruce D."/>
            <person name="Goodwin L."/>
            <person name="Pitluck S."/>
            <person name="Chertkov O."/>
            <person name="Detter J.C."/>
            <person name="Han C."/>
            <person name="Tapia R."/>
            <person name="Land M."/>
            <person name="Hauser L."/>
            <person name="Jeffries C."/>
            <person name="Kyrpides N."/>
            <person name="Ivanova N."/>
            <person name="Mikhailova N."/>
            <person name="Brumm P."/>
            <person name="Mead D."/>
            <person name="Woyke T."/>
        </authorList>
    </citation>
    <scope>NUCLEOTIDE SEQUENCE [LARGE SCALE GENOMIC DNA]</scope>
    <source>
        <strain evidence="6">ATCC 21833 / DSM 2522 / FERM P-1141 / JCM 9156 / N-4</strain>
    </source>
</reference>
<evidence type="ECO:0000313" key="6">
    <source>
        <dbReference type="Proteomes" id="UP000001401"/>
    </source>
</evidence>
<dbReference type="AlphaFoldDB" id="E6TWS1"/>
<dbReference type="PANTHER" id="PTHR46847:SF1">
    <property type="entry name" value="D-ALLOSE-BINDING PERIPLASMIC PROTEIN-RELATED"/>
    <property type="match status" value="1"/>
</dbReference>
<keyword evidence="3" id="KW-0732">Signal</keyword>
<evidence type="ECO:0000256" key="2">
    <source>
        <dbReference type="ARBA" id="ARBA00007639"/>
    </source>
</evidence>
<evidence type="ECO:0000313" key="5">
    <source>
        <dbReference type="EMBL" id="ADU28754.1"/>
    </source>
</evidence>
<dbReference type="InterPro" id="IPR028082">
    <property type="entry name" value="Peripla_BP_I"/>
</dbReference>
<proteinExistence type="inferred from homology"/>
<dbReference type="KEGG" id="bco:Bcell_0472"/>
<dbReference type="OrthoDB" id="6196975at2"/>
<dbReference type="PANTHER" id="PTHR46847">
    <property type="entry name" value="D-ALLOSE-BINDING PERIPLASMIC PROTEIN-RELATED"/>
    <property type="match status" value="1"/>
</dbReference>
<dbReference type="Gene3D" id="3.40.50.2300">
    <property type="match status" value="2"/>
</dbReference>
<dbReference type="InterPro" id="IPR025997">
    <property type="entry name" value="SBP_2_dom"/>
</dbReference>
<dbReference type="EMBL" id="CP002394">
    <property type="protein sequence ID" value="ADU28754.1"/>
    <property type="molecule type" value="Genomic_DNA"/>
</dbReference>
<gene>
    <name evidence="5" type="ordered locus">Bcell_0472</name>
</gene>
<keyword evidence="6" id="KW-1185">Reference proteome</keyword>
<name>E6TWS1_EVAC2</name>
<evidence type="ECO:0000256" key="3">
    <source>
        <dbReference type="ARBA" id="ARBA00022729"/>
    </source>
</evidence>
<dbReference type="HOGENOM" id="CLU_037628_3_3_9"/>
<dbReference type="eggNOG" id="COG1879">
    <property type="taxonomic scope" value="Bacteria"/>
</dbReference>
<dbReference type="GO" id="GO:0030313">
    <property type="term" value="C:cell envelope"/>
    <property type="evidence" value="ECO:0007669"/>
    <property type="project" value="UniProtKB-SubCell"/>
</dbReference>
<organism evidence="5 6">
    <name type="scientific">Evansella cellulosilytica (strain ATCC 21833 / DSM 2522 / FERM P-1141 / JCM 9156 / N-4)</name>
    <name type="common">Bacillus cellulosilyticus</name>
    <dbReference type="NCBI Taxonomy" id="649639"/>
    <lineage>
        <taxon>Bacteria</taxon>
        <taxon>Bacillati</taxon>
        <taxon>Bacillota</taxon>
        <taxon>Bacilli</taxon>
        <taxon>Bacillales</taxon>
        <taxon>Bacillaceae</taxon>
        <taxon>Evansella</taxon>
    </lineage>
</organism>
<evidence type="ECO:0000259" key="4">
    <source>
        <dbReference type="Pfam" id="PF13407"/>
    </source>
</evidence>
<dbReference type="Proteomes" id="UP000001401">
    <property type="component" value="Chromosome"/>
</dbReference>
<protein>
    <submittedName>
        <fullName evidence="5">Periplasmic binding protein/LacI transcriptional regulator</fullName>
    </submittedName>
</protein>
<dbReference type="STRING" id="649639.Bcell_0472"/>
<dbReference type="SUPFAM" id="SSF53822">
    <property type="entry name" value="Periplasmic binding protein-like I"/>
    <property type="match status" value="1"/>
</dbReference>
<comment type="subcellular location">
    <subcellularLocation>
        <location evidence="1">Cell envelope</location>
    </subcellularLocation>
</comment>
<feature type="domain" description="Periplasmic binding protein" evidence="4">
    <location>
        <begin position="53"/>
        <end position="305"/>
    </location>
</feature>
<comment type="similarity">
    <text evidence="2">Belongs to the bacterial solute-binding protein 2 family.</text>
</comment>
<evidence type="ECO:0000256" key="1">
    <source>
        <dbReference type="ARBA" id="ARBA00004196"/>
    </source>
</evidence>
<sequence precursor="true">MNVFLKKVIFIILAFIFICLCYLTVVSAEKVLRTDWKIPSALEQNKTQYRLVLITQDMETPFWDEVGNGALVQADKLSVSMEVWGSYGNNQEDFLKKVELAIHSKVDGIIVQGLNTDEFKHLSKIKASFYGIPIVTIANDVPMDESLRRTYVGSDQYAAGKMIANELVADMGTSGKVVLMYDNREEYYQVQRLHGIHDVLKEYPDIEMIDAETTDMRDQVIATTQEVLNQSPDADAFIAVNANIVGAMLQEISKRFQIEPYYIYSFDDGPESLSLLTQGKLDAIIKQSPEEMGKKGVQLIVEWLDDETVPLEINGYYTDIDILRALEFHE</sequence>
<dbReference type="Pfam" id="PF13407">
    <property type="entry name" value="Peripla_BP_4"/>
    <property type="match status" value="1"/>
</dbReference>
<dbReference type="GO" id="GO:0030246">
    <property type="term" value="F:carbohydrate binding"/>
    <property type="evidence" value="ECO:0007669"/>
    <property type="project" value="UniProtKB-ARBA"/>
</dbReference>
<accession>E6TWS1</accession>